<reference evidence="1 2" key="1">
    <citation type="journal article" date="2021" name="Front. Genet.">
        <title>Chromosome-Level Genome Assembly Reveals Significant Gene Expansion in the Toll and IMD Signaling Pathways of Dendrolimus kikuchii.</title>
        <authorList>
            <person name="Zhou J."/>
            <person name="Wu P."/>
            <person name="Xiong Z."/>
            <person name="Liu N."/>
            <person name="Zhao N."/>
            <person name="Ji M."/>
            <person name="Qiu Y."/>
            <person name="Yang B."/>
        </authorList>
    </citation>
    <scope>NUCLEOTIDE SEQUENCE [LARGE SCALE GENOMIC DNA]</scope>
    <source>
        <strain evidence="1">Ann1</strain>
    </source>
</reference>
<sequence length="361" mass="40826">MNKDRKPINVPEKLILTANITAGLNIVVSLIYLVLSILAIVFRFNCSAGAPENVSGSEYFWNVAYRVYFQDGGCDHSLPMVQLTSSYTVFIMMILTLGAAVIGLIAAICLIMVMQSEDLNQHMNLAVYSFVGICFGSLIIDLTLAAHFGIDHSLLSQQLGASSGGLGFNYERDIIRLGAITLMTFTLKGYVFHAINILLLILLVMFLIEYQKLLSKPEHSIHKIGVLNAYDNHRRRDDWHHSDTNPPFLRGPHINNAFLEDEPHRMPLREPTRPDYYSDNNRPYDRSDSWQRSQTHPNQGARPFSYLEDNRRPVPVKPQSSPAVDPNWRRDPWPPAPPVPVPDYSPQTPRRLKSALKPGYM</sequence>
<gene>
    <name evidence="1" type="ORF">K1T71_000281</name>
</gene>
<name>A0ACC1DIQ4_9NEOP</name>
<evidence type="ECO:0000313" key="1">
    <source>
        <dbReference type="EMBL" id="KAJ0183858.1"/>
    </source>
</evidence>
<dbReference type="EMBL" id="CM034387">
    <property type="protein sequence ID" value="KAJ0183858.1"/>
    <property type="molecule type" value="Genomic_DNA"/>
</dbReference>
<dbReference type="Proteomes" id="UP000824533">
    <property type="component" value="Linkage Group LG01"/>
</dbReference>
<proteinExistence type="predicted"/>
<evidence type="ECO:0000313" key="2">
    <source>
        <dbReference type="Proteomes" id="UP000824533"/>
    </source>
</evidence>
<comment type="caution">
    <text evidence="1">The sequence shown here is derived from an EMBL/GenBank/DDBJ whole genome shotgun (WGS) entry which is preliminary data.</text>
</comment>
<keyword evidence="2" id="KW-1185">Reference proteome</keyword>
<protein>
    <submittedName>
        <fullName evidence="1">Uncharacterized protein</fullName>
    </submittedName>
</protein>
<accession>A0ACC1DIQ4</accession>
<organism evidence="1 2">
    <name type="scientific">Dendrolimus kikuchii</name>
    <dbReference type="NCBI Taxonomy" id="765133"/>
    <lineage>
        <taxon>Eukaryota</taxon>
        <taxon>Metazoa</taxon>
        <taxon>Ecdysozoa</taxon>
        <taxon>Arthropoda</taxon>
        <taxon>Hexapoda</taxon>
        <taxon>Insecta</taxon>
        <taxon>Pterygota</taxon>
        <taxon>Neoptera</taxon>
        <taxon>Endopterygota</taxon>
        <taxon>Lepidoptera</taxon>
        <taxon>Glossata</taxon>
        <taxon>Ditrysia</taxon>
        <taxon>Bombycoidea</taxon>
        <taxon>Lasiocampidae</taxon>
        <taxon>Dendrolimus</taxon>
    </lineage>
</organism>